<evidence type="ECO:0000256" key="6">
    <source>
        <dbReference type="ARBA" id="ARBA00022692"/>
    </source>
</evidence>
<dbReference type="PANTHER" id="PTHR45436:SF5">
    <property type="entry name" value="SENSOR HISTIDINE KINASE TRCS"/>
    <property type="match status" value="1"/>
</dbReference>
<dbReference type="InterPro" id="IPR003661">
    <property type="entry name" value="HisK_dim/P_dom"/>
</dbReference>
<evidence type="ECO:0000259" key="14">
    <source>
        <dbReference type="PROSITE" id="PS50885"/>
    </source>
</evidence>
<accession>A0A917BJE2</accession>
<dbReference type="InterPro" id="IPR036097">
    <property type="entry name" value="HisK_dim/P_sf"/>
</dbReference>
<evidence type="ECO:0000256" key="1">
    <source>
        <dbReference type="ARBA" id="ARBA00000085"/>
    </source>
</evidence>
<dbReference type="Pfam" id="PF00672">
    <property type="entry name" value="HAMP"/>
    <property type="match status" value="1"/>
</dbReference>
<dbReference type="InterPro" id="IPR005467">
    <property type="entry name" value="His_kinase_dom"/>
</dbReference>
<dbReference type="Pfam" id="PF00512">
    <property type="entry name" value="HisKA"/>
    <property type="match status" value="1"/>
</dbReference>
<dbReference type="CDD" id="cd00082">
    <property type="entry name" value="HisKA"/>
    <property type="match status" value="1"/>
</dbReference>
<evidence type="ECO:0000256" key="12">
    <source>
        <dbReference type="SAM" id="Phobius"/>
    </source>
</evidence>
<keyword evidence="6 12" id="KW-0812">Transmembrane</keyword>
<evidence type="ECO:0000313" key="15">
    <source>
        <dbReference type="EMBL" id="GGF47503.1"/>
    </source>
</evidence>
<dbReference type="GO" id="GO:0000155">
    <property type="term" value="F:phosphorelay sensor kinase activity"/>
    <property type="evidence" value="ECO:0007669"/>
    <property type="project" value="InterPro"/>
</dbReference>
<feature type="domain" description="HAMP" evidence="14">
    <location>
        <begin position="172"/>
        <end position="225"/>
    </location>
</feature>
<protein>
    <recommendedName>
        <fullName evidence="3">histidine kinase</fullName>
        <ecNumber evidence="3">2.7.13.3</ecNumber>
    </recommendedName>
</protein>
<dbReference type="SUPFAM" id="SSF47384">
    <property type="entry name" value="Homodimeric domain of signal transducing histidine kinase"/>
    <property type="match status" value="1"/>
</dbReference>
<evidence type="ECO:0000256" key="8">
    <source>
        <dbReference type="ARBA" id="ARBA00022989"/>
    </source>
</evidence>
<evidence type="ECO:0000256" key="2">
    <source>
        <dbReference type="ARBA" id="ARBA00004236"/>
    </source>
</evidence>
<dbReference type="SUPFAM" id="SSF158472">
    <property type="entry name" value="HAMP domain-like"/>
    <property type="match status" value="1"/>
</dbReference>
<dbReference type="GO" id="GO:0005886">
    <property type="term" value="C:plasma membrane"/>
    <property type="evidence" value="ECO:0007669"/>
    <property type="project" value="UniProtKB-SubCell"/>
</dbReference>
<feature type="domain" description="Histidine kinase" evidence="13">
    <location>
        <begin position="233"/>
        <end position="451"/>
    </location>
</feature>
<dbReference type="SUPFAM" id="SSF55874">
    <property type="entry name" value="ATPase domain of HSP90 chaperone/DNA topoisomerase II/histidine kinase"/>
    <property type="match status" value="1"/>
</dbReference>
<dbReference type="Pfam" id="PF02518">
    <property type="entry name" value="HATPase_c"/>
    <property type="match status" value="1"/>
</dbReference>
<dbReference type="PANTHER" id="PTHR45436">
    <property type="entry name" value="SENSOR HISTIDINE KINASE YKOH"/>
    <property type="match status" value="1"/>
</dbReference>
<comment type="subcellular location">
    <subcellularLocation>
        <location evidence="2">Cell membrane</location>
    </subcellularLocation>
</comment>
<keyword evidence="8 12" id="KW-1133">Transmembrane helix</keyword>
<keyword evidence="10 12" id="KW-0472">Membrane</keyword>
<comment type="catalytic activity">
    <reaction evidence="1">
        <text>ATP + protein L-histidine = ADP + protein N-phospho-L-histidine.</text>
        <dbReference type="EC" id="2.7.13.3"/>
    </reaction>
</comment>
<gene>
    <name evidence="15" type="ORF">GCM10011519_21940</name>
</gene>
<evidence type="ECO:0000256" key="10">
    <source>
        <dbReference type="ARBA" id="ARBA00023136"/>
    </source>
</evidence>
<dbReference type="InterPro" id="IPR004358">
    <property type="entry name" value="Sig_transdc_His_kin-like_C"/>
</dbReference>
<dbReference type="InterPro" id="IPR003660">
    <property type="entry name" value="HAMP_dom"/>
</dbReference>
<dbReference type="InterPro" id="IPR036890">
    <property type="entry name" value="HATPase_C_sf"/>
</dbReference>
<dbReference type="InterPro" id="IPR003594">
    <property type="entry name" value="HATPase_dom"/>
</dbReference>
<dbReference type="PROSITE" id="PS50885">
    <property type="entry name" value="HAMP"/>
    <property type="match status" value="1"/>
</dbReference>
<keyword evidence="5" id="KW-0808">Transferase</keyword>
<evidence type="ECO:0000256" key="7">
    <source>
        <dbReference type="ARBA" id="ARBA00022777"/>
    </source>
</evidence>
<dbReference type="SMART" id="SM00304">
    <property type="entry name" value="HAMP"/>
    <property type="match status" value="1"/>
</dbReference>
<evidence type="ECO:0000256" key="9">
    <source>
        <dbReference type="ARBA" id="ARBA00023012"/>
    </source>
</evidence>
<proteinExistence type="predicted"/>
<keyword evidence="7 15" id="KW-0418">Kinase</keyword>
<dbReference type="Gene3D" id="1.10.287.130">
    <property type="match status" value="1"/>
</dbReference>
<comment type="caution">
    <text evidence="15">The sequence shown here is derived from an EMBL/GenBank/DDBJ whole genome shotgun (WGS) entry which is preliminary data.</text>
</comment>
<dbReference type="PROSITE" id="PS50109">
    <property type="entry name" value="HIS_KIN"/>
    <property type="match status" value="1"/>
</dbReference>
<evidence type="ECO:0000256" key="5">
    <source>
        <dbReference type="ARBA" id="ARBA00022679"/>
    </source>
</evidence>
<name>A0A917BJE2_9ACTN</name>
<keyword evidence="16" id="KW-1185">Reference proteome</keyword>
<dbReference type="Gene3D" id="6.10.340.10">
    <property type="match status" value="1"/>
</dbReference>
<evidence type="ECO:0000256" key="11">
    <source>
        <dbReference type="SAM" id="MobiDB-lite"/>
    </source>
</evidence>
<dbReference type="Proteomes" id="UP000649179">
    <property type="component" value="Unassembled WGS sequence"/>
</dbReference>
<dbReference type="InterPro" id="IPR050428">
    <property type="entry name" value="TCS_sensor_his_kinase"/>
</dbReference>
<dbReference type="EMBL" id="BMKQ01000001">
    <property type="protein sequence ID" value="GGF47503.1"/>
    <property type="molecule type" value="Genomic_DNA"/>
</dbReference>
<keyword evidence="9" id="KW-0902">Two-component regulatory system</keyword>
<keyword evidence="4" id="KW-0597">Phosphoprotein</keyword>
<dbReference type="SMART" id="SM00388">
    <property type="entry name" value="HisKA"/>
    <property type="match status" value="1"/>
</dbReference>
<dbReference type="Gene3D" id="3.30.565.10">
    <property type="entry name" value="Histidine kinase-like ATPase, C-terminal domain"/>
    <property type="match status" value="1"/>
</dbReference>
<evidence type="ECO:0000259" key="13">
    <source>
        <dbReference type="PROSITE" id="PS50109"/>
    </source>
</evidence>
<feature type="transmembrane region" description="Helical" evidence="12">
    <location>
        <begin position="152"/>
        <end position="175"/>
    </location>
</feature>
<evidence type="ECO:0000256" key="3">
    <source>
        <dbReference type="ARBA" id="ARBA00012438"/>
    </source>
</evidence>
<dbReference type="EC" id="2.7.13.3" evidence="3"/>
<evidence type="ECO:0000256" key="4">
    <source>
        <dbReference type="ARBA" id="ARBA00022553"/>
    </source>
</evidence>
<dbReference type="RefSeq" id="WP_188779799.1">
    <property type="nucleotide sequence ID" value="NZ_BMKQ01000001.1"/>
</dbReference>
<evidence type="ECO:0000313" key="16">
    <source>
        <dbReference type="Proteomes" id="UP000649179"/>
    </source>
</evidence>
<reference evidence="15" key="1">
    <citation type="journal article" date="2014" name="Int. J. Syst. Evol. Microbiol.">
        <title>Complete genome sequence of Corynebacterium casei LMG S-19264T (=DSM 44701T), isolated from a smear-ripened cheese.</title>
        <authorList>
            <consortium name="US DOE Joint Genome Institute (JGI-PGF)"/>
            <person name="Walter F."/>
            <person name="Albersmeier A."/>
            <person name="Kalinowski J."/>
            <person name="Ruckert C."/>
        </authorList>
    </citation>
    <scope>NUCLEOTIDE SEQUENCE</scope>
    <source>
        <strain evidence="15">CGMCC 1.16067</strain>
    </source>
</reference>
<dbReference type="SMART" id="SM00387">
    <property type="entry name" value="HATPase_c"/>
    <property type="match status" value="1"/>
</dbReference>
<feature type="region of interest" description="Disordered" evidence="11">
    <location>
        <begin position="57"/>
        <end position="80"/>
    </location>
</feature>
<dbReference type="AlphaFoldDB" id="A0A917BJE2"/>
<reference evidence="15" key="2">
    <citation type="submission" date="2020-09" db="EMBL/GenBank/DDBJ databases">
        <authorList>
            <person name="Sun Q."/>
            <person name="Zhou Y."/>
        </authorList>
    </citation>
    <scope>NUCLEOTIDE SEQUENCE</scope>
    <source>
        <strain evidence="15">CGMCC 1.16067</strain>
    </source>
</reference>
<organism evidence="15 16">
    <name type="scientific">Marmoricola endophyticus</name>
    <dbReference type="NCBI Taxonomy" id="2040280"/>
    <lineage>
        <taxon>Bacteria</taxon>
        <taxon>Bacillati</taxon>
        <taxon>Actinomycetota</taxon>
        <taxon>Actinomycetes</taxon>
        <taxon>Propionibacteriales</taxon>
        <taxon>Nocardioidaceae</taxon>
        <taxon>Marmoricola</taxon>
    </lineage>
</organism>
<sequence length="453" mass="48739">MAERRRAASFRARTTLAATLVVALALLAGAVSLVLLVRGSLREGVETGAEQRAASLAAQVESSGVPAQPRQDEDDDDPEDEVWQVSDRAGSVVRTSQPLTKPIPESDGDVVRLPGADSDYLAVTEDAGEYDVTVAVSLEEVEDSTHALVPPLLIGVPVLLLLVAATTWTVATRVLTPVERIRREMEQITGDKLQRRVPEPPTGDEIHRLAVTVNRTLARLEAFGVRQRQFVADASHELRSPLASIRQTAEVARAHPGALPEGELADTVLDEGARMQRLVAQLLVLTRTDDGGAARERREIDLDDLVLATAGRVRHGSAGRPDADRSLRVDTSRVGPVRVRGDELALTQVVRNLGDNAARHARSTVSYSLVQRGDRAELVVEDDGPGVAEEDRERIFERFVRLDEARARDDGGSGLGLAIVEEIVRAHGGSVQVSRAELGGARFVVLLPVGTAP</sequence>
<dbReference type="PRINTS" id="PR00344">
    <property type="entry name" value="BCTRLSENSOR"/>
</dbReference>